<dbReference type="CDD" id="cd02440">
    <property type="entry name" value="AdoMet_MTases"/>
    <property type="match status" value="1"/>
</dbReference>
<keyword evidence="2 6" id="KW-0489">Methyltransferase</keyword>
<evidence type="ECO:0000256" key="1">
    <source>
        <dbReference type="ARBA" id="ARBA00022485"/>
    </source>
</evidence>
<feature type="binding site" evidence="6">
    <location>
        <position position="265"/>
    </location>
    <ligand>
        <name>S-adenosyl-L-methionine</name>
        <dbReference type="ChEBI" id="CHEBI:59789"/>
    </ligand>
</feature>
<feature type="active site" evidence="7">
    <location>
        <position position="394"/>
    </location>
</feature>
<dbReference type="PROSITE" id="PS51687">
    <property type="entry name" value="SAM_MT_RNA_M5U"/>
    <property type="match status" value="1"/>
</dbReference>
<proteinExistence type="inferred from homology"/>
<dbReference type="Gene3D" id="2.40.50.140">
    <property type="entry name" value="Nucleic acid-binding proteins"/>
    <property type="match status" value="1"/>
</dbReference>
<dbReference type="Proteomes" id="UP000011547">
    <property type="component" value="Chromosome"/>
</dbReference>
<evidence type="ECO:0000256" key="4">
    <source>
        <dbReference type="ARBA" id="ARBA00022691"/>
    </source>
</evidence>
<dbReference type="InterPro" id="IPR010280">
    <property type="entry name" value="U5_MeTrfase_fam"/>
</dbReference>
<evidence type="ECO:0000256" key="7">
    <source>
        <dbReference type="PROSITE-ProRule" id="PRU10015"/>
    </source>
</evidence>
<dbReference type="Gene3D" id="3.40.50.150">
    <property type="entry name" value="Vaccinia Virus protein VP39"/>
    <property type="match status" value="1"/>
</dbReference>
<dbReference type="STRING" id="1208919.CDSE_0510"/>
<dbReference type="KEGG" id="kde:CDSE_0510"/>
<evidence type="ECO:0000256" key="5">
    <source>
        <dbReference type="ARBA" id="ARBA00023014"/>
    </source>
</evidence>
<evidence type="ECO:0000259" key="8">
    <source>
        <dbReference type="PROSITE" id="PS50926"/>
    </source>
</evidence>
<dbReference type="GO" id="GO:0070475">
    <property type="term" value="P:rRNA base methylation"/>
    <property type="evidence" value="ECO:0007669"/>
    <property type="project" value="TreeGrafter"/>
</dbReference>
<dbReference type="InterPro" id="IPR002792">
    <property type="entry name" value="TRAM_dom"/>
</dbReference>
<keyword evidence="1" id="KW-0408">Iron</keyword>
<dbReference type="PROSITE" id="PS50926">
    <property type="entry name" value="TRAM"/>
    <property type="match status" value="1"/>
</dbReference>
<keyword evidence="1" id="KW-0004">4Fe-4S</keyword>
<dbReference type="HOGENOM" id="CLU_014689_8_2_4"/>
<sequence>MSDILEVESMDLEARGISHNNGKVVFINGALTGEKVVVDILKSKKSYDVAKVRDILVKSIYRVDPPCKYFGVCGACSMQHLDYKTQIAIKQRVLEDSILHIGKTRPDFISYSIHGYILKYRYRARFSIKFLIENYSVFIGFNELNSNNIADINSCLVLHDKISELIVFLRELISSLSIVSNVLNIEVSMGDNLIVHLIISYLGVLSNNDKILLQFFEKKHNVKWWLRQNSSHAICQLNETNEVELYYSIPEFNLLINYHPSDFTQVNHDINRIMISKVVSLLDVKPFDKVLDLFCGLGNFTLPLARVSSKVLGVDVNHLLISRACKMSVYFKLNNVVSFMTANLFNINVSWFLRIGFFDLVVLDPPRDGAFAVSKALSLLPKKQSPRRIIYVSCNPATLARDVNVLVSNGKYTIRSSGIINMFSHTSHIESITVLEL</sequence>
<dbReference type="RefSeq" id="WP_015396235.1">
    <property type="nucleotide sequence ID" value="NC_020294.1"/>
</dbReference>
<dbReference type="PANTHER" id="PTHR11061">
    <property type="entry name" value="RNA M5U METHYLTRANSFERASE"/>
    <property type="match status" value="1"/>
</dbReference>
<comment type="similarity">
    <text evidence="6">Belongs to the class I-like SAM-binding methyltransferase superfamily. RNA M5U methyltransferase family.</text>
</comment>
<dbReference type="PANTHER" id="PTHR11061:SF49">
    <property type="entry name" value="23S RRNA (URACIL(1939)-C(5))-METHYLTRANSFERASE RLMD"/>
    <property type="match status" value="1"/>
</dbReference>
<dbReference type="PROSITE" id="PS01230">
    <property type="entry name" value="TRMA_1"/>
    <property type="match status" value="1"/>
</dbReference>
<dbReference type="Gene3D" id="2.40.50.1070">
    <property type="match status" value="1"/>
</dbReference>
<evidence type="ECO:0000256" key="3">
    <source>
        <dbReference type="ARBA" id="ARBA00022679"/>
    </source>
</evidence>
<dbReference type="GO" id="GO:0070041">
    <property type="term" value="F:rRNA (uridine-C5-)-methyltransferase activity"/>
    <property type="evidence" value="ECO:0007669"/>
    <property type="project" value="TreeGrafter"/>
</dbReference>
<dbReference type="InterPro" id="IPR012340">
    <property type="entry name" value="NA-bd_OB-fold"/>
</dbReference>
<reference evidence="9 10" key="1">
    <citation type="journal article" date="2013" name="Genome Biol. Evol.">
        <title>Genome evolution and phylogenomic analysis of candidatus kinetoplastibacterium, the betaproteobacterial endosymbionts of strigomonas and angomonas.</title>
        <authorList>
            <person name="Alves J.M."/>
            <person name="Serrano M.G."/>
            <person name="Maia da Silva F."/>
            <person name="Voegtly L.J."/>
            <person name="Matveyev A.V."/>
            <person name="Teixeira M.M."/>
            <person name="Camargo E.P."/>
            <person name="Buck G.A."/>
        </authorList>
    </citation>
    <scope>NUCLEOTIDE SEQUENCE [LARGE SCALE GENOMIC DNA]</scope>
    <source>
        <strain evidence="9 10">TCC079E</strain>
    </source>
</reference>
<dbReference type="EMBL" id="CP003803">
    <property type="protein sequence ID" value="AGF46824.1"/>
    <property type="molecule type" value="Genomic_DNA"/>
</dbReference>
<dbReference type="NCBIfam" id="TIGR00479">
    <property type="entry name" value="rumA"/>
    <property type="match status" value="1"/>
</dbReference>
<dbReference type="NCBIfam" id="NF009639">
    <property type="entry name" value="PRK13168.1"/>
    <property type="match status" value="1"/>
</dbReference>
<dbReference type="InterPro" id="IPR030390">
    <property type="entry name" value="MeTrfase_TrmA_AS"/>
</dbReference>
<keyword evidence="3 6" id="KW-0808">Transferase</keyword>
<keyword evidence="5" id="KW-0411">Iron-sulfur</keyword>
<dbReference type="eggNOG" id="COG2265">
    <property type="taxonomic scope" value="Bacteria"/>
</dbReference>
<evidence type="ECO:0000256" key="2">
    <source>
        <dbReference type="ARBA" id="ARBA00022603"/>
    </source>
</evidence>
<dbReference type="Pfam" id="PF05958">
    <property type="entry name" value="tRNA_U5-meth_tr"/>
    <property type="match status" value="1"/>
</dbReference>
<gene>
    <name evidence="9" type="ORF">CDSE_0510</name>
</gene>
<evidence type="ECO:0000313" key="9">
    <source>
        <dbReference type="EMBL" id="AGF46824.1"/>
    </source>
</evidence>
<dbReference type="SUPFAM" id="SSF50249">
    <property type="entry name" value="Nucleic acid-binding proteins"/>
    <property type="match status" value="1"/>
</dbReference>
<feature type="domain" description="TRAM" evidence="8">
    <location>
        <begin position="1"/>
        <end position="54"/>
    </location>
</feature>
<dbReference type="AlphaFoldDB" id="M1LU57"/>
<dbReference type="OrthoDB" id="9804590at2"/>
<feature type="active site" description="Nucleophile" evidence="6">
    <location>
        <position position="394"/>
    </location>
</feature>
<name>M1LU57_9PROT</name>
<protein>
    <submittedName>
        <fullName evidence="9">TrmA family RNA methyltransferase</fullName>
        <ecNumber evidence="9">2.1.1.-</ecNumber>
    </submittedName>
</protein>
<evidence type="ECO:0000313" key="10">
    <source>
        <dbReference type="Proteomes" id="UP000011547"/>
    </source>
</evidence>
<evidence type="ECO:0000256" key="6">
    <source>
        <dbReference type="PROSITE-ProRule" id="PRU01024"/>
    </source>
</evidence>
<feature type="binding site" evidence="6">
    <location>
        <position position="294"/>
    </location>
    <ligand>
        <name>S-adenosyl-L-methionine</name>
        <dbReference type="ChEBI" id="CHEBI:59789"/>
    </ligand>
</feature>
<keyword evidence="10" id="KW-1185">Reference proteome</keyword>
<keyword evidence="1" id="KW-0479">Metal-binding</keyword>
<dbReference type="SUPFAM" id="SSF53335">
    <property type="entry name" value="S-adenosyl-L-methionine-dependent methyltransferases"/>
    <property type="match status" value="1"/>
</dbReference>
<feature type="binding site" evidence="6">
    <location>
        <position position="364"/>
    </location>
    <ligand>
        <name>S-adenosyl-L-methionine</name>
        <dbReference type="ChEBI" id="CHEBI:59789"/>
    </ligand>
</feature>
<dbReference type="PATRIC" id="fig|1208919.3.peg.262"/>
<dbReference type="EC" id="2.1.1.-" evidence="9"/>
<keyword evidence="4 6" id="KW-0949">S-adenosyl-L-methionine</keyword>
<feature type="binding site" evidence="6">
    <location>
        <position position="315"/>
    </location>
    <ligand>
        <name>S-adenosyl-L-methionine</name>
        <dbReference type="ChEBI" id="CHEBI:59789"/>
    </ligand>
</feature>
<dbReference type="GO" id="GO:0051539">
    <property type="term" value="F:4 iron, 4 sulfur cluster binding"/>
    <property type="evidence" value="ECO:0007669"/>
    <property type="project" value="UniProtKB-KW"/>
</dbReference>
<dbReference type="InterPro" id="IPR029063">
    <property type="entry name" value="SAM-dependent_MTases_sf"/>
</dbReference>
<accession>M1LU57</accession>
<organism evidence="9 10">
    <name type="scientific">Candidatus Kinetoplastidibacterium desouzai TCC079E</name>
    <dbReference type="NCBI Taxonomy" id="1208919"/>
    <lineage>
        <taxon>Bacteria</taxon>
        <taxon>Pseudomonadati</taxon>
        <taxon>Pseudomonadota</taxon>
        <taxon>Betaproteobacteria</taxon>
        <taxon>Candidatus Kinetoplastidibacterium</taxon>
    </lineage>
</organism>